<accession>A0ABQ1YFV0</accession>
<gene>
    <name evidence="2" type="ORF">GCM10008013_22050</name>
</gene>
<dbReference type="Proteomes" id="UP000659344">
    <property type="component" value="Unassembled WGS sequence"/>
</dbReference>
<dbReference type="InterPro" id="IPR052523">
    <property type="entry name" value="Trichothecene_AcTrans"/>
</dbReference>
<dbReference type="EMBL" id="BMFT01000001">
    <property type="protein sequence ID" value="GGH23151.1"/>
    <property type="molecule type" value="Genomic_DNA"/>
</dbReference>
<evidence type="ECO:0000313" key="2">
    <source>
        <dbReference type="EMBL" id="GGH23151.1"/>
    </source>
</evidence>
<proteinExistence type="predicted"/>
<dbReference type="RefSeq" id="WP_229753338.1">
    <property type="nucleotide sequence ID" value="NZ_BMFT01000001.1"/>
</dbReference>
<dbReference type="InterPro" id="IPR016181">
    <property type="entry name" value="Acyl_CoA_acyltransferase"/>
</dbReference>
<sequence length="213" mass="24482">MKIGRADIPQAASVMAQAFAEDDPLYRHILPDETTRSQVLNIFFHRYIDMLYPYCDLLTTSDKYEALALVFHSEREPGTVRSKLKFMNRVVLAVLKSIPICRIIGVRGFIRGLSILNSMSSSWLSILGDQQYIHLDMLVVQEPYRGQGYVSKIIKPLLDECQMKNIACTLETQTESNLPIYEHYQYHIVKIIPLPNSTIEQYCMVYTPGNEDE</sequence>
<dbReference type="InterPro" id="IPR000182">
    <property type="entry name" value="GNAT_dom"/>
</dbReference>
<keyword evidence="3" id="KW-1185">Reference proteome</keyword>
<dbReference type="Gene3D" id="3.40.630.30">
    <property type="match status" value="1"/>
</dbReference>
<evidence type="ECO:0000259" key="1">
    <source>
        <dbReference type="Pfam" id="PF00583"/>
    </source>
</evidence>
<organism evidence="2 3">
    <name type="scientific">Paenibacillus segetis</name>
    <dbReference type="NCBI Taxonomy" id="1325360"/>
    <lineage>
        <taxon>Bacteria</taxon>
        <taxon>Bacillati</taxon>
        <taxon>Bacillota</taxon>
        <taxon>Bacilli</taxon>
        <taxon>Bacillales</taxon>
        <taxon>Paenibacillaceae</taxon>
        <taxon>Paenibacillus</taxon>
    </lineage>
</organism>
<dbReference type="Pfam" id="PF00583">
    <property type="entry name" value="Acetyltransf_1"/>
    <property type="match status" value="1"/>
</dbReference>
<reference evidence="3" key="1">
    <citation type="journal article" date="2019" name="Int. J. Syst. Evol. Microbiol.">
        <title>The Global Catalogue of Microorganisms (GCM) 10K type strain sequencing project: providing services to taxonomists for standard genome sequencing and annotation.</title>
        <authorList>
            <consortium name="The Broad Institute Genomics Platform"/>
            <consortium name="The Broad Institute Genome Sequencing Center for Infectious Disease"/>
            <person name="Wu L."/>
            <person name="Ma J."/>
        </authorList>
    </citation>
    <scope>NUCLEOTIDE SEQUENCE [LARGE SCALE GENOMIC DNA]</scope>
    <source>
        <strain evidence="3">CGMCC 1.12769</strain>
    </source>
</reference>
<name>A0ABQ1YFV0_9BACL</name>
<protein>
    <recommendedName>
        <fullName evidence="1">N-acetyltransferase domain-containing protein</fullName>
    </recommendedName>
</protein>
<dbReference type="PANTHER" id="PTHR42791:SF1">
    <property type="entry name" value="N-ACETYLTRANSFERASE DOMAIN-CONTAINING PROTEIN"/>
    <property type="match status" value="1"/>
</dbReference>
<evidence type="ECO:0000313" key="3">
    <source>
        <dbReference type="Proteomes" id="UP000659344"/>
    </source>
</evidence>
<feature type="domain" description="N-acetyltransferase" evidence="1">
    <location>
        <begin position="124"/>
        <end position="179"/>
    </location>
</feature>
<comment type="caution">
    <text evidence="2">The sequence shown here is derived from an EMBL/GenBank/DDBJ whole genome shotgun (WGS) entry which is preliminary data.</text>
</comment>
<dbReference type="SUPFAM" id="SSF55729">
    <property type="entry name" value="Acyl-CoA N-acyltransferases (Nat)"/>
    <property type="match status" value="2"/>
</dbReference>
<dbReference type="PANTHER" id="PTHR42791">
    <property type="entry name" value="GNAT FAMILY ACETYLTRANSFERASE"/>
    <property type="match status" value="1"/>
</dbReference>